<dbReference type="InParanoid" id="A0A177CLY4"/>
<dbReference type="Proteomes" id="UP000077069">
    <property type="component" value="Unassembled WGS sequence"/>
</dbReference>
<feature type="region of interest" description="Disordered" evidence="1">
    <location>
        <begin position="51"/>
        <end position="82"/>
    </location>
</feature>
<keyword evidence="3" id="KW-1185">Reference proteome</keyword>
<reference evidence="2 3" key="1">
    <citation type="submission" date="2016-05" db="EMBL/GenBank/DDBJ databases">
        <title>Comparative analysis of secretome profiles of manganese(II)-oxidizing ascomycete fungi.</title>
        <authorList>
            <consortium name="DOE Joint Genome Institute"/>
            <person name="Zeiner C.A."/>
            <person name="Purvine S.O."/>
            <person name="Zink E.M."/>
            <person name="Wu S."/>
            <person name="Pasa-Tolic L."/>
            <person name="Chaput D.L."/>
            <person name="Haridas S."/>
            <person name="Grigoriev I.V."/>
            <person name="Santelli C.M."/>
            <person name="Hansel C.M."/>
        </authorList>
    </citation>
    <scope>NUCLEOTIDE SEQUENCE [LARGE SCALE GENOMIC DNA]</scope>
    <source>
        <strain evidence="2 3">AP3s5-JAC2a</strain>
    </source>
</reference>
<dbReference type="AlphaFoldDB" id="A0A177CLY4"/>
<organism evidence="2 3">
    <name type="scientific">Paraphaeosphaeria sporulosa</name>
    <dbReference type="NCBI Taxonomy" id="1460663"/>
    <lineage>
        <taxon>Eukaryota</taxon>
        <taxon>Fungi</taxon>
        <taxon>Dikarya</taxon>
        <taxon>Ascomycota</taxon>
        <taxon>Pezizomycotina</taxon>
        <taxon>Dothideomycetes</taxon>
        <taxon>Pleosporomycetidae</taxon>
        <taxon>Pleosporales</taxon>
        <taxon>Massarineae</taxon>
        <taxon>Didymosphaeriaceae</taxon>
        <taxon>Paraphaeosphaeria</taxon>
    </lineage>
</organism>
<evidence type="ECO:0000256" key="1">
    <source>
        <dbReference type="SAM" id="MobiDB-lite"/>
    </source>
</evidence>
<evidence type="ECO:0000313" key="3">
    <source>
        <dbReference type="Proteomes" id="UP000077069"/>
    </source>
</evidence>
<name>A0A177CLY4_9PLEO</name>
<evidence type="ECO:0000313" key="2">
    <source>
        <dbReference type="EMBL" id="OAG08545.1"/>
    </source>
</evidence>
<dbReference type="Gene3D" id="1.25.40.10">
    <property type="entry name" value="Tetratricopeptide repeat domain"/>
    <property type="match status" value="1"/>
</dbReference>
<gene>
    <name evidence="2" type="ORF">CC84DRAFT_1063345</name>
</gene>
<protein>
    <recommendedName>
        <fullName evidence="4">TPR-like protein</fullName>
    </recommendedName>
</protein>
<proteinExistence type="predicted"/>
<accession>A0A177CLY4</accession>
<dbReference type="OrthoDB" id="3791184at2759"/>
<evidence type="ECO:0008006" key="4">
    <source>
        <dbReference type="Google" id="ProtNLM"/>
    </source>
</evidence>
<dbReference type="SUPFAM" id="SSF48452">
    <property type="entry name" value="TPR-like"/>
    <property type="match status" value="1"/>
</dbReference>
<feature type="non-terminal residue" evidence="2">
    <location>
        <position position="1"/>
    </location>
</feature>
<dbReference type="InterPro" id="IPR011990">
    <property type="entry name" value="TPR-like_helical_dom_sf"/>
</dbReference>
<sequence>DVAAAVLSLKQERDTWRAVAESYQKAFEDQTARLQEVQAICCATQMELENERAANRRSQKSSEVLQASLRGGGHRTVDGTDDKLNDTSLGTAAIHEPSHAELTWRPNFCFRRVEHFTTLRDYGTALKELDSLLRGPLTMEARVQGLLLKSTIMRKSEWLFDALAACSEALELCNRLNELHAYLPRVQYQRGICYYQLQMLKQARDAFHEVCMNDDLLYAVASEMRDCCDDQLQGRRSGFEAHRTVTEGLLSQMYDSRSESKRRRVSQHFRYHAAKAKRLSLPQRWM</sequence>
<dbReference type="RefSeq" id="XP_018038910.1">
    <property type="nucleotide sequence ID" value="XM_018173610.1"/>
</dbReference>
<dbReference type="GeneID" id="28757096"/>
<feature type="non-terminal residue" evidence="2">
    <location>
        <position position="286"/>
    </location>
</feature>
<dbReference type="EMBL" id="KV441550">
    <property type="protein sequence ID" value="OAG08545.1"/>
    <property type="molecule type" value="Genomic_DNA"/>
</dbReference>